<name>A0A839E5G5_9PSEU</name>
<sequence>MTGVMTALSGYEPWALVRLAALVGLGLVLALATLPLLVLGLLGVRSLAAIQRAATRITPAVPAGRAGGVQ</sequence>
<comment type="caution">
    <text evidence="2">The sequence shown here is derived from an EMBL/GenBank/DDBJ whole genome shotgun (WGS) entry which is preliminary data.</text>
</comment>
<evidence type="ECO:0000313" key="2">
    <source>
        <dbReference type="EMBL" id="MBA8827095.1"/>
    </source>
</evidence>
<dbReference type="RefSeq" id="WP_182546286.1">
    <property type="nucleotide sequence ID" value="NZ_JACGWZ010000007.1"/>
</dbReference>
<evidence type="ECO:0000256" key="1">
    <source>
        <dbReference type="SAM" id="Phobius"/>
    </source>
</evidence>
<gene>
    <name evidence="2" type="ORF">FHX42_004479</name>
</gene>
<evidence type="ECO:0000313" key="3">
    <source>
        <dbReference type="Proteomes" id="UP000569329"/>
    </source>
</evidence>
<dbReference type="AlphaFoldDB" id="A0A839E5G5"/>
<proteinExistence type="predicted"/>
<feature type="transmembrane region" description="Helical" evidence="1">
    <location>
        <begin position="20"/>
        <end position="42"/>
    </location>
</feature>
<dbReference type="Proteomes" id="UP000569329">
    <property type="component" value="Unassembled WGS sequence"/>
</dbReference>
<protein>
    <submittedName>
        <fullName evidence="2">Uncharacterized protein</fullName>
    </submittedName>
</protein>
<keyword evidence="1" id="KW-1133">Transmembrane helix</keyword>
<keyword evidence="3" id="KW-1185">Reference proteome</keyword>
<reference evidence="2 3" key="1">
    <citation type="submission" date="2020-07" db="EMBL/GenBank/DDBJ databases">
        <title>Sequencing the genomes of 1000 actinobacteria strains.</title>
        <authorList>
            <person name="Klenk H.-P."/>
        </authorList>
    </citation>
    <scope>NUCLEOTIDE SEQUENCE [LARGE SCALE GENOMIC DNA]</scope>
    <source>
        <strain evidence="2 3">DSM 45975</strain>
    </source>
</reference>
<keyword evidence="1" id="KW-0812">Transmembrane</keyword>
<keyword evidence="1" id="KW-0472">Membrane</keyword>
<accession>A0A839E5G5</accession>
<dbReference type="EMBL" id="JACGWZ010000007">
    <property type="protein sequence ID" value="MBA8827095.1"/>
    <property type="molecule type" value="Genomic_DNA"/>
</dbReference>
<organism evidence="2 3">
    <name type="scientific">Halosaccharopolyspora lacisalsi</name>
    <dbReference type="NCBI Taxonomy" id="1000566"/>
    <lineage>
        <taxon>Bacteria</taxon>
        <taxon>Bacillati</taxon>
        <taxon>Actinomycetota</taxon>
        <taxon>Actinomycetes</taxon>
        <taxon>Pseudonocardiales</taxon>
        <taxon>Pseudonocardiaceae</taxon>
        <taxon>Halosaccharopolyspora</taxon>
    </lineage>
</organism>